<dbReference type="Pfam" id="PF00069">
    <property type="entry name" value="Pkinase"/>
    <property type="match status" value="1"/>
</dbReference>
<keyword evidence="4 6" id="KW-0067">ATP-binding</keyword>
<dbReference type="SUPFAM" id="SSF48452">
    <property type="entry name" value="TPR-like"/>
    <property type="match status" value="2"/>
</dbReference>
<evidence type="ECO:0000256" key="3">
    <source>
        <dbReference type="ARBA" id="ARBA00022777"/>
    </source>
</evidence>
<dbReference type="AlphaFoldDB" id="A0A161VVW8"/>
<dbReference type="PROSITE" id="PS50011">
    <property type="entry name" value="PROTEIN_KINASE_DOM"/>
    <property type="match status" value="1"/>
</dbReference>
<dbReference type="OrthoDB" id="581647at2"/>
<dbReference type="InterPro" id="IPR000719">
    <property type="entry name" value="Prot_kinase_dom"/>
</dbReference>
<dbReference type="CDD" id="cd14014">
    <property type="entry name" value="STKc_PknB_like"/>
    <property type="match status" value="1"/>
</dbReference>
<dbReference type="Gene3D" id="1.25.40.10">
    <property type="entry name" value="Tetratricopeptide repeat domain"/>
    <property type="match status" value="2"/>
</dbReference>
<dbReference type="PROSITE" id="PS00107">
    <property type="entry name" value="PROTEIN_KINASE_ATP"/>
    <property type="match status" value="1"/>
</dbReference>
<dbReference type="InterPro" id="IPR017441">
    <property type="entry name" value="Protein_kinase_ATP_BS"/>
</dbReference>
<dbReference type="InterPro" id="IPR019734">
    <property type="entry name" value="TPR_rpt"/>
</dbReference>
<keyword evidence="8" id="KW-0723">Serine/threonine-protein kinase</keyword>
<dbReference type="SUPFAM" id="SSF56112">
    <property type="entry name" value="Protein kinase-like (PK-like)"/>
    <property type="match status" value="1"/>
</dbReference>
<dbReference type="PANTHER" id="PTHR43289">
    <property type="entry name" value="MITOGEN-ACTIVATED PROTEIN KINASE KINASE KINASE 20-RELATED"/>
    <property type="match status" value="1"/>
</dbReference>
<reference evidence="8 9" key="1">
    <citation type="submission" date="2016-04" db="EMBL/GenBank/DDBJ databases">
        <title>Draft Genome Assembly of the Bloom-forming Cyanobacterium Nodularia spumigena Strain CENA596 in Shrimp Production Ponds.</title>
        <authorList>
            <person name="Popin R.V."/>
            <person name="Rigonato J."/>
            <person name="Abreu V.A."/>
            <person name="Andreote A.P."/>
            <person name="Silveira S.B."/>
            <person name="Odebrecht C."/>
            <person name="Fiore M.F."/>
        </authorList>
    </citation>
    <scope>NUCLEOTIDE SEQUENCE [LARGE SCALE GENOMIC DNA]</scope>
    <source>
        <strain evidence="8 9">CENA596</strain>
    </source>
</reference>
<proteinExistence type="predicted"/>
<dbReference type="SMART" id="SM00028">
    <property type="entry name" value="TPR"/>
    <property type="match status" value="8"/>
</dbReference>
<gene>
    <name evidence="8" type="ORF">A2T98_01455</name>
</gene>
<dbReference type="PROSITE" id="PS50005">
    <property type="entry name" value="TPR"/>
    <property type="match status" value="1"/>
</dbReference>
<dbReference type="GO" id="GO:0005524">
    <property type="term" value="F:ATP binding"/>
    <property type="evidence" value="ECO:0007669"/>
    <property type="project" value="UniProtKB-UniRule"/>
</dbReference>
<dbReference type="InterPro" id="IPR011990">
    <property type="entry name" value="TPR-like_helical_dom_sf"/>
</dbReference>
<dbReference type="InterPro" id="IPR011009">
    <property type="entry name" value="Kinase-like_dom_sf"/>
</dbReference>
<dbReference type="InterPro" id="IPR008271">
    <property type="entry name" value="Ser/Thr_kinase_AS"/>
</dbReference>
<sequence>MTIQCPTCLTENADSAINCTACGSPLTSTSSLSTYQLPAGAILRQGRYQIEKVLGEGGFGITYKGVYLQNSASVAIKELWPEKAARNGNTVYWPHSITPVERQKQVQNFQIEAHYLSQCVHSNIAKVYEWFEENNTAYLVMEFLSGKTLYQIFKEQGKLPEHQIKRYFIQITEALKIVHHNKLLHRDIKPDNILIDHQDRAVLIDFGATKEFIAGQTREMSVTLSPGYAPLEQYSYRSQRWPATDFYALCASMYELLTEQLPVSATDRAISDTLIPPRKLCPHLSPLMEKVILTGMQFRVEDRFQTADELIDALNGKFVSPSQKRARDLVQQGELTAAVQAYEKYLKIEPNNGEAAVELALIQMHLNESKAGIAAQKAIQLQPNDGRGYGVLGLVNCRQSNWSEGIKYLQQAAKLAPQETWIQANLAWALGKSGNWQQAEIAVTKALELDANCTFAFGLQAWIAVNQQQWKPAIRAATQAIFKSKETPSSDSQVLQKWVYPYLIIALEKAVVTQQARDVERRVQEFISQVPDSAFAFGFQGWKKALQGLWNEALSSFEQASRKSQVPAWVLINQGITQEHLQNFSGAIQVYEANNQQVPTHALALFRLGTLYGKLGEWTKARFYLEKVIQLKPNYAEAYHNLGWVLLNIRGQDNQVEHFREMLLAYREAVKLYTQQQKYSLAEEIKQAFQVIGILITAN</sequence>
<dbReference type="Pfam" id="PF00515">
    <property type="entry name" value="TPR_1"/>
    <property type="match status" value="1"/>
</dbReference>
<keyword evidence="2 6" id="KW-0547">Nucleotide-binding</keyword>
<dbReference type="GO" id="GO:0004674">
    <property type="term" value="F:protein serine/threonine kinase activity"/>
    <property type="evidence" value="ECO:0007669"/>
    <property type="project" value="UniProtKB-KW"/>
</dbReference>
<dbReference type="Gene3D" id="1.10.510.10">
    <property type="entry name" value="Transferase(Phosphotransferase) domain 1"/>
    <property type="match status" value="1"/>
</dbReference>
<organism evidence="8 9">
    <name type="scientific">Nodularia spumigena CENA596</name>
    <dbReference type="NCBI Taxonomy" id="1819295"/>
    <lineage>
        <taxon>Bacteria</taxon>
        <taxon>Bacillati</taxon>
        <taxon>Cyanobacteriota</taxon>
        <taxon>Cyanophyceae</taxon>
        <taxon>Nostocales</taxon>
        <taxon>Nodulariaceae</taxon>
        <taxon>Nodularia</taxon>
    </lineage>
</organism>
<protein>
    <submittedName>
        <fullName evidence="8">Serine/threonine protein kinase</fullName>
    </submittedName>
</protein>
<keyword evidence="3 8" id="KW-0418">Kinase</keyword>
<dbReference type="PROSITE" id="PS50293">
    <property type="entry name" value="TPR_REGION"/>
    <property type="match status" value="1"/>
</dbReference>
<evidence type="ECO:0000313" key="9">
    <source>
        <dbReference type="Proteomes" id="UP000076555"/>
    </source>
</evidence>
<evidence type="ECO:0000313" key="8">
    <source>
        <dbReference type="EMBL" id="KZL51555.1"/>
    </source>
</evidence>
<dbReference type="SMART" id="SM00220">
    <property type="entry name" value="S_TKc"/>
    <property type="match status" value="1"/>
</dbReference>
<evidence type="ECO:0000256" key="6">
    <source>
        <dbReference type="PROSITE-ProRule" id="PRU10141"/>
    </source>
</evidence>
<evidence type="ECO:0000256" key="5">
    <source>
        <dbReference type="PROSITE-ProRule" id="PRU00339"/>
    </source>
</evidence>
<keyword evidence="1" id="KW-0808">Transferase</keyword>
<evidence type="ECO:0000256" key="1">
    <source>
        <dbReference type="ARBA" id="ARBA00022679"/>
    </source>
</evidence>
<dbReference type="EMBL" id="LWAJ01000015">
    <property type="protein sequence ID" value="KZL51555.1"/>
    <property type="molecule type" value="Genomic_DNA"/>
</dbReference>
<feature type="binding site" evidence="6">
    <location>
        <position position="77"/>
    </location>
    <ligand>
        <name>ATP</name>
        <dbReference type="ChEBI" id="CHEBI:30616"/>
    </ligand>
</feature>
<dbReference type="Gene3D" id="3.30.200.20">
    <property type="entry name" value="Phosphorylase Kinase, domain 1"/>
    <property type="match status" value="1"/>
</dbReference>
<evidence type="ECO:0000259" key="7">
    <source>
        <dbReference type="PROSITE" id="PS50011"/>
    </source>
</evidence>
<dbReference type="PROSITE" id="PS00108">
    <property type="entry name" value="PROTEIN_KINASE_ST"/>
    <property type="match status" value="1"/>
</dbReference>
<feature type="repeat" description="TPR" evidence="5">
    <location>
        <begin position="602"/>
        <end position="635"/>
    </location>
</feature>
<comment type="caution">
    <text evidence="8">The sequence shown here is derived from an EMBL/GenBank/DDBJ whole genome shotgun (WGS) entry which is preliminary data.</text>
</comment>
<name>A0A161VVW8_NODSP</name>
<dbReference type="PANTHER" id="PTHR43289:SF34">
    <property type="entry name" value="SERINE_THREONINE-PROTEIN KINASE YBDM-RELATED"/>
    <property type="match status" value="1"/>
</dbReference>
<evidence type="ECO:0000256" key="4">
    <source>
        <dbReference type="ARBA" id="ARBA00022840"/>
    </source>
</evidence>
<dbReference type="Pfam" id="PF13432">
    <property type="entry name" value="TPR_16"/>
    <property type="match status" value="1"/>
</dbReference>
<feature type="domain" description="Protein kinase" evidence="7">
    <location>
        <begin position="48"/>
        <end position="319"/>
    </location>
</feature>
<accession>A0A161VVW8</accession>
<dbReference type="RefSeq" id="WP_063871252.1">
    <property type="nucleotide sequence ID" value="NZ_CAWMRI010000015.1"/>
</dbReference>
<evidence type="ECO:0000256" key="2">
    <source>
        <dbReference type="ARBA" id="ARBA00022741"/>
    </source>
</evidence>
<keyword evidence="5" id="KW-0802">TPR repeat</keyword>
<dbReference type="Proteomes" id="UP000076555">
    <property type="component" value="Unassembled WGS sequence"/>
</dbReference>